<feature type="transmembrane region" description="Helical" evidence="1">
    <location>
        <begin position="20"/>
        <end position="38"/>
    </location>
</feature>
<accession>A0A2P2QNC2</accession>
<keyword evidence="1" id="KW-1133">Transmembrane helix</keyword>
<protein>
    <submittedName>
        <fullName evidence="2">Uncharacterized protein</fullName>
    </submittedName>
</protein>
<sequence length="39" mass="4804">MYMMSRHIHLSVPIMCETDYRLLVWFVLLPFAICTFFMF</sequence>
<evidence type="ECO:0000256" key="1">
    <source>
        <dbReference type="SAM" id="Phobius"/>
    </source>
</evidence>
<dbReference type="EMBL" id="GGEC01087941">
    <property type="protein sequence ID" value="MBX68425.1"/>
    <property type="molecule type" value="Transcribed_RNA"/>
</dbReference>
<reference evidence="2" key="1">
    <citation type="submission" date="2018-02" db="EMBL/GenBank/DDBJ databases">
        <title>Rhizophora mucronata_Transcriptome.</title>
        <authorList>
            <person name="Meera S.P."/>
            <person name="Sreeshan A."/>
            <person name="Augustine A."/>
        </authorList>
    </citation>
    <scope>NUCLEOTIDE SEQUENCE</scope>
    <source>
        <tissue evidence="2">Leaf</tissue>
    </source>
</reference>
<dbReference type="AlphaFoldDB" id="A0A2P2QNC2"/>
<proteinExistence type="predicted"/>
<organism evidence="2">
    <name type="scientific">Rhizophora mucronata</name>
    <name type="common">Asiatic mangrove</name>
    <dbReference type="NCBI Taxonomy" id="61149"/>
    <lineage>
        <taxon>Eukaryota</taxon>
        <taxon>Viridiplantae</taxon>
        <taxon>Streptophyta</taxon>
        <taxon>Embryophyta</taxon>
        <taxon>Tracheophyta</taxon>
        <taxon>Spermatophyta</taxon>
        <taxon>Magnoliopsida</taxon>
        <taxon>eudicotyledons</taxon>
        <taxon>Gunneridae</taxon>
        <taxon>Pentapetalae</taxon>
        <taxon>rosids</taxon>
        <taxon>fabids</taxon>
        <taxon>Malpighiales</taxon>
        <taxon>Rhizophoraceae</taxon>
        <taxon>Rhizophora</taxon>
    </lineage>
</organism>
<evidence type="ECO:0000313" key="2">
    <source>
        <dbReference type="EMBL" id="MBX68425.1"/>
    </source>
</evidence>
<keyword evidence="1" id="KW-0812">Transmembrane</keyword>
<keyword evidence="1" id="KW-0472">Membrane</keyword>
<name>A0A2P2QNC2_RHIMU</name>